<keyword evidence="2 7" id="KW-0560">Oxidoreductase</keyword>
<evidence type="ECO:0000256" key="5">
    <source>
        <dbReference type="PIRSR" id="PIRSR000114-1"/>
    </source>
</evidence>
<dbReference type="InterPro" id="IPR008927">
    <property type="entry name" value="6-PGluconate_DH-like_C_sf"/>
</dbReference>
<dbReference type="GO" id="GO:0051287">
    <property type="term" value="F:NAD binding"/>
    <property type="evidence" value="ECO:0007669"/>
    <property type="project" value="UniProtKB-UniRule"/>
</dbReference>
<dbReference type="PIRSF" id="PIRSF000114">
    <property type="entry name" value="Glycerol-3-P_dh"/>
    <property type="match status" value="1"/>
</dbReference>
<comment type="similarity">
    <text evidence="1 7">Belongs to the NAD-dependent glycerol-3-phosphate dehydrogenase family.</text>
</comment>
<evidence type="ECO:0000256" key="8">
    <source>
        <dbReference type="RuleBase" id="RU361243"/>
    </source>
</evidence>
<gene>
    <name evidence="11" type="ORF">FBUS_09487</name>
</gene>
<dbReference type="InterPro" id="IPR011128">
    <property type="entry name" value="G3P_DH_NAD-dep_N"/>
</dbReference>
<dbReference type="Pfam" id="PF07479">
    <property type="entry name" value="NAD_Gly3P_dh_C"/>
    <property type="match status" value="1"/>
</dbReference>
<evidence type="ECO:0000256" key="6">
    <source>
        <dbReference type="PIRSR" id="PIRSR000114-3"/>
    </source>
</evidence>
<dbReference type="Pfam" id="PF01210">
    <property type="entry name" value="NAD_Gly3P_dh_N"/>
    <property type="match status" value="1"/>
</dbReference>
<dbReference type="Gene3D" id="3.40.50.720">
    <property type="entry name" value="NAD(P)-binding Rossmann-like Domain"/>
    <property type="match status" value="1"/>
</dbReference>
<feature type="domain" description="Glycerol-3-phosphate dehydrogenase NAD-dependent C-terminal" evidence="10">
    <location>
        <begin position="193"/>
        <end position="355"/>
    </location>
</feature>
<dbReference type="OrthoDB" id="10263760at2759"/>
<evidence type="ECO:0000256" key="2">
    <source>
        <dbReference type="ARBA" id="ARBA00023002"/>
    </source>
</evidence>
<organism evidence="11 12">
    <name type="scientific">Fasciolopsis buskii</name>
    <dbReference type="NCBI Taxonomy" id="27845"/>
    <lineage>
        <taxon>Eukaryota</taxon>
        <taxon>Metazoa</taxon>
        <taxon>Spiralia</taxon>
        <taxon>Lophotrochozoa</taxon>
        <taxon>Platyhelminthes</taxon>
        <taxon>Trematoda</taxon>
        <taxon>Digenea</taxon>
        <taxon>Plagiorchiida</taxon>
        <taxon>Echinostomata</taxon>
        <taxon>Echinostomatoidea</taxon>
        <taxon>Fasciolidae</taxon>
        <taxon>Fasciolopsis</taxon>
    </lineage>
</organism>
<dbReference type="GO" id="GO:0005829">
    <property type="term" value="C:cytosol"/>
    <property type="evidence" value="ECO:0007669"/>
    <property type="project" value="TreeGrafter"/>
</dbReference>
<sequence>MKKVSVLGCGAWATAVSRLMADNLRNLNEFHEEVKMFVHNEMCGGKSLADVINETHVNDVYFPGFEIPKNVVASCDVHDVVCDADVLAVVYPSRYVPWLLDRIQGSVKDNAYFITFTKGFIIGPDGKSLELVSDAIRERTKRPCVAVIGATTALEVAWKHFTEATIGSTNMDLANEVKKLLKAPYFRLSISQDEVGVELCGALKNVIAIAAGVATGLKFGDNTKSAVLRLGFWEMLQLMKELYPNRGVRGVTLEESCGVTELFVCMTHRPEKLPALGSDMDLMNISLGQELATKRRFSEGAVTKTFQPPVTFVDGAEYAHVIYNILKARNRLDNYPLFVAVHKMCQGQLSPTHFLESLRSHPVHR</sequence>
<dbReference type="EMBL" id="LUCM01008540">
    <property type="protein sequence ID" value="KAA0188234.1"/>
    <property type="molecule type" value="Genomic_DNA"/>
</dbReference>
<proteinExistence type="inferred from homology"/>
<evidence type="ECO:0000256" key="7">
    <source>
        <dbReference type="RuleBase" id="RU000437"/>
    </source>
</evidence>
<dbReference type="InterPro" id="IPR036291">
    <property type="entry name" value="NAD(P)-bd_dom_sf"/>
</dbReference>
<dbReference type="InterPro" id="IPR006168">
    <property type="entry name" value="G3P_DH_NAD-dep"/>
</dbReference>
<dbReference type="SUPFAM" id="SSF51735">
    <property type="entry name" value="NAD(P)-binding Rossmann-fold domains"/>
    <property type="match status" value="1"/>
</dbReference>
<dbReference type="Gene3D" id="1.10.1040.10">
    <property type="entry name" value="N-(1-d-carboxylethyl)-l-norvaline Dehydrogenase, domain 2"/>
    <property type="match status" value="1"/>
</dbReference>
<evidence type="ECO:0000259" key="9">
    <source>
        <dbReference type="Pfam" id="PF01210"/>
    </source>
</evidence>
<evidence type="ECO:0000313" key="12">
    <source>
        <dbReference type="Proteomes" id="UP000728185"/>
    </source>
</evidence>
<evidence type="ECO:0000256" key="1">
    <source>
        <dbReference type="ARBA" id="ARBA00011009"/>
    </source>
</evidence>
<keyword evidence="3 6" id="KW-0520">NAD</keyword>
<dbReference type="PRINTS" id="PR00077">
    <property type="entry name" value="GPDHDRGNASE"/>
</dbReference>
<protein>
    <recommendedName>
        <fullName evidence="8">Glycerol-3-phosphate dehydrogenase [NAD(+)]</fullName>
        <ecNumber evidence="8">1.1.1.8</ecNumber>
    </recommendedName>
</protein>
<comment type="catalytic activity">
    <reaction evidence="4 8">
        <text>sn-glycerol 3-phosphate + NAD(+) = dihydroxyacetone phosphate + NADH + H(+)</text>
        <dbReference type="Rhea" id="RHEA:11092"/>
        <dbReference type="ChEBI" id="CHEBI:15378"/>
        <dbReference type="ChEBI" id="CHEBI:57540"/>
        <dbReference type="ChEBI" id="CHEBI:57597"/>
        <dbReference type="ChEBI" id="CHEBI:57642"/>
        <dbReference type="ChEBI" id="CHEBI:57945"/>
        <dbReference type="EC" id="1.1.1.8"/>
    </reaction>
</comment>
<accession>A0A8E0VHA9</accession>
<evidence type="ECO:0000256" key="3">
    <source>
        <dbReference type="ARBA" id="ARBA00023027"/>
    </source>
</evidence>
<keyword evidence="12" id="KW-1185">Reference proteome</keyword>
<dbReference type="Proteomes" id="UP000728185">
    <property type="component" value="Unassembled WGS sequence"/>
</dbReference>
<dbReference type="GO" id="GO:0141152">
    <property type="term" value="F:glycerol-3-phosphate dehydrogenase (NAD+) activity"/>
    <property type="evidence" value="ECO:0007669"/>
    <property type="project" value="UniProtKB-UniRule"/>
</dbReference>
<dbReference type="PROSITE" id="PS00957">
    <property type="entry name" value="NAD_G3PDH"/>
    <property type="match status" value="1"/>
</dbReference>
<dbReference type="GO" id="GO:0046168">
    <property type="term" value="P:glycerol-3-phosphate catabolic process"/>
    <property type="evidence" value="ECO:0007669"/>
    <property type="project" value="UniProtKB-UniRule"/>
</dbReference>
<dbReference type="InterPro" id="IPR006109">
    <property type="entry name" value="G3P_DH_NAD-dep_C"/>
</dbReference>
<dbReference type="GO" id="GO:0005975">
    <property type="term" value="P:carbohydrate metabolic process"/>
    <property type="evidence" value="ECO:0007669"/>
    <property type="project" value="InterPro"/>
</dbReference>
<dbReference type="EC" id="1.1.1.8" evidence="8"/>
<evidence type="ECO:0000259" key="10">
    <source>
        <dbReference type="Pfam" id="PF07479"/>
    </source>
</evidence>
<reference evidence="11" key="1">
    <citation type="submission" date="2019-05" db="EMBL/GenBank/DDBJ databases">
        <title>Annotation for the trematode Fasciolopsis buski.</title>
        <authorList>
            <person name="Choi Y.-J."/>
        </authorList>
    </citation>
    <scope>NUCLEOTIDE SEQUENCE</scope>
    <source>
        <strain evidence="11">HT</strain>
        <tissue evidence="11">Whole worm</tissue>
    </source>
</reference>
<dbReference type="FunFam" id="1.10.1040.10:FF:000004">
    <property type="entry name" value="Glycerol-3-phosphate dehydrogenase [NAD(+)]"/>
    <property type="match status" value="1"/>
</dbReference>
<dbReference type="AlphaFoldDB" id="A0A8E0VHA9"/>
<evidence type="ECO:0000313" key="11">
    <source>
        <dbReference type="EMBL" id="KAA0188234.1"/>
    </source>
</evidence>
<dbReference type="PANTHER" id="PTHR11728:SF8">
    <property type="entry name" value="GLYCEROL-3-PHOSPHATE DEHYDROGENASE [NAD(+)]-RELATED"/>
    <property type="match status" value="1"/>
</dbReference>
<comment type="caution">
    <text evidence="11">The sequence shown here is derived from an EMBL/GenBank/DDBJ whole genome shotgun (WGS) entry which is preliminary data.</text>
</comment>
<evidence type="ECO:0000256" key="4">
    <source>
        <dbReference type="ARBA" id="ARBA00048683"/>
    </source>
</evidence>
<feature type="active site" description="Proton acceptor" evidence="5">
    <location>
        <position position="204"/>
    </location>
</feature>
<feature type="binding site" evidence="6">
    <location>
        <position position="153"/>
    </location>
    <ligand>
        <name>NAD(+)</name>
        <dbReference type="ChEBI" id="CHEBI:57540"/>
    </ligand>
</feature>
<dbReference type="SUPFAM" id="SSF48179">
    <property type="entry name" value="6-phosphogluconate dehydrogenase C-terminal domain-like"/>
    <property type="match status" value="1"/>
</dbReference>
<name>A0A8E0VHA9_9TREM</name>
<dbReference type="PANTHER" id="PTHR11728">
    <property type="entry name" value="GLYCEROL-3-PHOSPHATE DEHYDROGENASE"/>
    <property type="match status" value="1"/>
</dbReference>
<dbReference type="InterPro" id="IPR013328">
    <property type="entry name" value="6PGD_dom2"/>
</dbReference>
<feature type="domain" description="Glycerol-3-phosphate dehydrogenase NAD-dependent N-terminal" evidence="9">
    <location>
        <begin position="3"/>
        <end position="173"/>
    </location>
</feature>